<organism evidence="8 9">
    <name type="scientific">Chlamydomonas eustigma</name>
    <dbReference type="NCBI Taxonomy" id="1157962"/>
    <lineage>
        <taxon>Eukaryota</taxon>
        <taxon>Viridiplantae</taxon>
        <taxon>Chlorophyta</taxon>
        <taxon>core chlorophytes</taxon>
        <taxon>Chlorophyceae</taxon>
        <taxon>CS clade</taxon>
        <taxon>Chlamydomonadales</taxon>
        <taxon>Chlamydomonadaceae</taxon>
        <taxon>Chlamydomonas</taxon>
    </lineage>
</organism>
<feature type="domain" description="Protein kinase" evidence="7">
    <location>
        <begin position="12"/>
        <end position="302"/>
    </location>
</feature>
<comment type="caution">
    <text evidence="8">The sequence shown here is derived from an EMBL/GenBank/DDBJ whole genome shotgun (WGS) entry which is preliminary data.</text>
</comment>
<evidence type="ECO:0000256" key="2">
    <source>
        <dbReference type="ARBA" id="ARBA00022679"/>
    </source>
</evidence>
<dbReference type="AlphaFoldDB" id="A0A250WRL4"/>
<feature type="region of interest" description="Disordered" evidence="6">
    <location>
        <begin position="386"/>
        <end position="408"/>
    </location>
</feature>
<name>A0A250WRL4_9CHLO</name>
<evidence type="ECO:0000313" key="9">
    <source>
        <dbReference type="Proteomes" id="UP000232323"/>
    </source>
</evidence>
<dbReference type="SMART" id="SM00220">
    <property type="entry name" value="S_TKc"/>
    <property type="match status" value="1"/>
</dbReference>
<feature type="region of interest" description="Disordered" evidence="6">
    <location>
        <begin position="316"/>
        <end position="357"/>
    </location>
</feature>
<evidence type="ECO:0000256" key="3">
    <source>
        <dbReference type="ARBA" id="ARBA00022741"/>
    </source>
</evidence>
<dbReference type="InterPro" id="IPR000719">
    <property type="entry name" value="Prot_kinase_dom"/>
</dbReference>
<dbReference type="PROSITE" id="PS00108">
    <property type="entry name" value="PROTEIN_KINASE_ST"/>
    <property type="match status" value="1"/>
</dbReference>
<dbReference type="PROSITE" id="PS50011">
    <property type="entry name" value="PROTEIN_KINASE_DOM"/>
    <property type="match status" value="1"/>
</dbReference>
<feature type="region of interest" description="Disordered" evidence="6">
    <location>
        <begin position="651"/>
        <end position="707"/>
    </location>
</feature>
<dbReference type="Proteomes" id="UP000232323">
    <property type="component" value="Unassembled WGS sequence"/>
</dbReference>
<evidence type="ECO:0000256" key="1">
    <source>
        <dbReference type="ARBA" id="ARBA00022527"/>
    </source>
</evidence>
<protein>
    <recommendedName>
        <fullName evidence="7">Protein kinase domain-containing protein</fullName>
    </recommendedName>
</protein>
<dbReference type="Gene3D" id="1.10.510.10">
    <property type="entry name" value="Transferase(Phosphotransferase) domain 1"/>
    <property type="match status" value="1"/>
</dbReference>
<dbReference type="FunFam" id="1.10.510.10:FF:000624">
    <property type="entry name" value="Mitogen-activated protein kinase"/>
    <property type="match status" value="1"/>
</dbReference>
<accession>A0A250WRL4</accession>
<feature type="non-terminal residue" evidence="8">
    <location>
        <position position="707"/>
    </location>
</feature>
<evidence type="ECO:0000313" key="8">
    <source>
        <dbReference type="EMBL" id="GAX73339.1"/>
    </source>
</evidence>
<feature type="compositionally biased region" description="Polar residues" evidence="6">
    <location>
        <begin position="549"/>
        <end position="563"/>
    </location>
</feature>
<sequence>MTLTYSLSRKRYETIQKISTGSYGVVYLCRDKHDENGALVAIKVFLEANNHSQILKSAVREASLLELCRGQPHVVQMHQAYRSESGRIYLVLEYLPTVLSSVIAESVPEGGLAMERIWNILYQLTKAVKSLHKQQIIHRDLKPSNIMFNKNHVLKIIDLGLARQCKPHKDALTAYVQTRWYRSPELLLAMPYGFEVDIWAIGCIAAELTLGTPLFPGRSHPDQLHLILKCLGTLLPRRYKEALQCMVDSGKLMVPNQGEVTGLLAKFSKGIPDELFTFITTCLQLDPLKRPSAEELLCLPHFKRFTNTATSTEMVAASTAASPTSKGVAAGATTSSSGRRAPLDRPRQHQSLSGAPSRSVVLVGGAAVRAVSHGNQEEAAAVCKSFDNTNSGDHSVSPNKSDLSMRRATSVSSLGMSLNDEAKAASHPDARVTLLLPNVTAVPPKIVVKQQQGQAHHTCSEMNAFVRPAASSPKRRSLSQQVSIKLAEQAASGSGAVEGGHSGSFALMRRSNSRSERDADDGSNAANAQKTPGAPVPPPAALPQHDTVRTANPSQAAASSSGTLSTVATGMSAFQLANTPNLASPASRGARHGLGRIPPSVNKLQQRLLESQQKASYSEPLADMGYVAPEPPGGASSQSTIFRRHKPSVVGSLGEVSEQEEFLESNRPGFGGMSMLVMGGKDEMEEEGPPKRSSTEGKNPERKRSDP</sequence>
<dbReference type="InterPro" id="IPR011009">
    <property type="entry name" value="Kinase-like_dom_sf"/>
</dbReference>
<keyword evidence="4" id="KW-0418">Kinase</keyword>
<dbReference type="InterPro" id="IPR008271">
    <property type="entry name" value="Ser/Thr_kinase_AS"/>
</dbReference>
<gene>
    <name evidence="8" type="ORF">CEUSTIGMA_g792.t1</name>
</gene>
<dbReference type="EMBL" id="BEGY01000003">
    <property type="protein sequence ID" value="GAX73339.1"/>
    <property type="molecule type" value="Genomic_DNA"/>
</dbReference>
<dbReference type="STRING" id="1157962.A0A250WRL4"/>
<dbReference type="InterPro" id="IPR050117">
    <property type="entry name" value="MAPK"/>
</dbReference>
<keyword evidence="5" id="KW-0067">ATP-binding</keyword>
<reference evidence="8 9" key="1">
    <citation type="submission" date="2017-08" db="EMBL/GenBank/DDBJ databases">
        <title>Acidophilic green algal genome provides insights into adaptation to an acidic environment.</title>
        <authorList>
            <person name="Hirooka S."/>
            <person name="Hirose Y."/>
            <person name="Kanesaki Y."/>
            <person name="Higuchi S."/>
            <person name="Fujiwara T."/>
            <person name="Onuma R."/>
            <person name="Era A."/>
            <person name="Ohbayashi R."/>
            <person name="Uzuka A."/>
            <person name="Nozaki H."/>
            <person name="Yoshikawa H."/>
            <person name="Miyagishima S.Y."/>
        </authorList>
    </citation>
    <scope>NUCLEOTIDE SEQUENCE [LARGE SCALE GENOMIC DNA]</scope>
    <source>
        <strain evidence="8 9">NIES-2499</strain>
    </source>
</reference>
<dbReference type="GO" id="GO:0004674">
    <property type="term" value="F:protein serine/threonine kinase activity"/>
    <property type="evidence" value="ECO:0007669"/>
    <property type="project" value="UniProtKB-KW"/>
</dbReference>
<keyword evidence="9" id="KW-1185">Reference proteome</keyword>
<evidence type="ECO:0000259" key="7">
    <source>
        <dbReference type="PROSITE" id="PS50011"/>
    </source>
</evidence>
<dbReference type="Pfam" id="PF00069">
    <property type="entry name" value="Pkinase"/>
    <property type="match status" value="1"/>
</dbReference>
<keyword evidence="2" id="KW-0808">Transferase</keyword>
<dbReference type="SUPFAM" id="SSF56112">
    <property type="entry name" value="Protein kinase-like (PK-like)"/>
    <property type="match status" value="1"/>
</dbReference>
<dbReference type="Gene3D" id="3.30.200.20">
    <property type="entry name" value="Phosphorylase Kinase, domain 1"/>
    <property type="match status" value="1"/>
</dbReference>
<feature type="compositionally biased region" description="Basic and acidic residues" evidence="6">
    <location>
        <begin position="688"/>
        <end position="707"/>
    </location>
</feature>
<evidence type="ECO:0000256" key="4">
    <source>
        <dbReference type="ARBA" id="ARBA00022777"/>
    </source>
</evidence>
<dbReference type="PANTHER" id="PTHR24055">
    <property type="entry name" value="MITOGEN-ACTIVATED PROTEIN KINASE"/>
    <property type="match status" value="1"/>
</dbReference>
<evidence type="ECO:0000256" key="5">
    <source>
        <dbReference type="ARBA" id="ARBA00022840"/>
    </source>
</evidence>
<feature type="compositionally biased region" description="Polar residues" evidence="6">
    <location>
        <begin position="316"/>
        <end position="325"/>
    </location>
</feature>
<evidence type="ECO:0000256" key="6">
    <source>
        <dbReference type="SAM" id="MobiDB-lite"/>
    </source>
</evidence>
<proteinExistence type="predicted"/>
<dbReference type="GO" id="GO:0005524">
    <property type="term" value="F:ATP binding"/>
    <property type="evidence" value="ECO:0007669"/>
    <property type="project" value="UniProtKB-KW"/>
</dbReference>
<feature type="region of interest" description="Disordered" evidence="6">
    <location>
        <begin position="509"/>
        <end position="563"/>
    </location>
</feature>
<keyword evidence="3" id="KW-0547">Nucleotide-binding</keyword>
<keyword evidence="1" id="KW-0723">Serine/threonine-protein kinase</keyword>